<dbReference type="Proteomes" id="UP000438429">
    <property type="component" value="Unassembled WGS sequence"/>
</dbReference>
<feature type="region of interest" description="Disordered" evidence="1">
    <location>
        <begin position="276"/>
        <end position="302"/>
    </location>
</feature>
<evidence type="ECO:0000256" key="1">
    <source>
        <dbReference type="SAM" id="MobiDB-lite"/>
    </source>
</evidence>
<comment type="caution">
    <text evidence="2">The sequence shown here is derived from an EMBL/GenBank/DDBJ whole genome shotgun (WGS) entry which is preliminary data.</text>
</comment>
<name>A0A6A4TIQ7_SCOMX</name>
<evidence type="ECO:0000313" key="3">
    <source>
        <dbReference type="Proteomes" id="UP000438429"/>
    </source>
</evidence>
<accession>A0A6A4TIQ7</accession>
<sequence length="417" mass="46579">MLAIGARIPTKIRGSCYQELTYRDIEGQDTLVPVAGLNQNFVNIEPRFRKRADGSLNLSDTTDATKLRQAREGKPWMRTMSPEAVVDRAKKALIQHQGDPANRKHLLGFFEIQFGVYHGQTFKWVIENALGYAGTLASDTFQDHLLDGLARWNEDRAVAATTEGQQPRSYNHILCHAVNALAEEVLGKKIIPYAEPRKYTDELIGVEYLYQQTGKVLQDYKLAIEESETTDVHVELVEGYARGVSGHHCPHLRHWTYPCCIVRSISSVSDSISSNSSSSSLSSLPSDTTSSQLLTPSKPAHSFPVEQLAAEPEETSETSEESTSHDVKTRFLLKCPRTINETAPCYIARSQLNSRDLVGLRDVMAAPQRTTVAEVVGIGVRRNMQPTRCAAVSQPFRIQWKSRVRQQHSPNPPVFVH</sequence>
<gene>
    <name evidence="2" type="ORF">F2P81_002422</name>
</gene>
<organism evidence="2 3">
    <name type="scientific">Scophthalmus maximus</name>
    <name type="common">Turbot</name>
    <name type="synonym">Psetta maxima</name>
    <dbReference type="NCBI Taxonomy" id="52904"/>
    <lineage>
        <taxon>Eukaryota</taxon>
        <taxon>Metazoa</taxon>
        <taxon>Chordata</taxon>
        <taxon>Craniata</taxon>
        <taxon>Vertebrata</taxon>
        <taxon>Euteleostomi</taxon>
        <taxon>Actinopterygii</taxon>
        <taxon>Neopterygii</taxon>
        <taxon>Teleostei</taxon>
        <taxon>Neoteleostei</taxon>
        <taxon>Acanthomorphata</taxon>
        <taxon>Carangaria</taxon>
        <taxon>Pleuronectiformes</taxon>
        <taxon>Pleuronectoidei</taxon>
        <taxon>Scophthalmidae</taxon>
        <taxon>Scophthalmus</taxon>
    </lineage>
</organism>
<dbReference type="PANTHER" id="PTHR47773">
    <property type="entry name" value="SI:DKEY-9I5.2-RELATED"/>
    <property type="match status" value="1"/>
</dbReference>
<evidence type="ECO:0000313" key="2">
    <source>
        <dbReference type="EMBL" id="KAF0045893.1"/>
    </source>
</evidence>
<dbReference type="AlphaFoldDB" id="A0A6A4TIQ7"/>
<dbReference type="PANTHER" id="PTHR47773:SF1">
    <property type="entry name" value="C2H2-TYPE DOMAIN-CONTAINING PROTEIN"/>
    <property type="match status" value="1"/>
</dbReference>
<proteinExistence type="predicted"/>
<reference evidence="2 3" key="1">
    <citation type="submission" date="2019-06" db="EMBL/GenBank/DDBJ databases">
        <title>Draft genomes of female and male turbot (Scophthalmus maximus).</title>
        <authorList>
            <person name="Xu H."/>
            <person name="Xu X.-W."/>
            <person name="Shao C."/>
            <person name="Chen S."/>
        </authorList>
    </citation>
    <scope>NUCLEOTIDE SEQUENCE [LARGE SCALE GENOMIC DNA]</scope>
    <source>
        <strain evidence="2">Ysfricsl-2016a</strain>
        <tissue evidence="2">Blood</tissue>
    </source>
</reference>
<feature type="compositionally biased region" description="Low complexity" evidence="1">
    <location>
        <begin position="276"/>
        <end position="297"/>
    </location>
</feature>
<protein>
    <submittedName>
        <fullName evidence="2">Uncharacterized protein</fullName>
    </submittedName>
</protein>
<dbReference type="EMBL" id="VEVO01000002">
    <property type="protein sequence ID" value="KAF0045893.1"/>
    <property type="molecule type" value="Genomic_DNA"/>
</dbReference>